<accession>A0ABN3RVC1</accession>
<evidence type="ECO:0000256" key="2">
    <source>
        <dbReference type="SAM" id="Phobius"/>
    </source>
</evidence>
<evidence type="ECO:0000256" key="1">
    <source>
        <dbReference type="SAM" id="MobiDB-lite"/>
    </source>
</evidence>
<feature type="transmembrane region" description="Helical" evidence="2">
    <location>
        <begin position="235"/>
        <end position="253"/>
    </location>
</feature>
<evidence type="ECO:0000313" key="3">
    <source>
        <dbReference type="EMBL" id="GAA2661733.1"/>
    </source>
</evidence>
<sequence length="487" mass="50067">MPSQASGPPGSSGSPASFAAADPAAATAESVESARRRTAWAEGLDRLRAAATTEPGRLRAIGAVLALLVVVFGAATAWQVTDRSAAADDVVLRSQPLTVDAASIFRSLADADTTAAGGFLAGGTESAATRQRYEADLATASQLLVRAAASAQVPGAADGAADRTGKQIARLNALLPRYTGLIETARTNNRQGLPLGGAYLRYANGLMRTELLPAAQALYEAETERLAADQARATAWPWCALVAGVVALGALGWAQRRHYRRTNRVLNRGLLVATVASVAVLLWLTVGHAVARAGLIDAYEHGTRSLQALNTARIDALRARADENLTLVARGAVLTADQKDFYEVDFQTKMGHLAGAAGAGPVSAAGELGKALALVDDEAGRQAVRDAVAAAGQWRTRHAAARAADDRGAYDQALAQVIGGSGSTGASFDRVDTGLGRALVHEQARFRATADGGRAALSLLAAGAAVLAAGAATAAVLGVGRRLSEYR</sequence>
<keyword evidence="2" id="KW-0812">Transmembrane</keyword>
<feature type="transmembrane region" description="Helical" evidence="2">
    <location>
        <begin position="265"/>
        <end position="286"/>
    </location>
</feature>
<dbReference type="EMBL" id="BAAARK010000008">
    <property type="protein sequence ID" value="GAA2661733.1"/>
    <property type="molecule type" value="Genomic_DNA"/>
</dbReference>
<feature type="transmembrane region" description="Helical" evidence="2">
    <location>
        <begin position="455"/>
        <end position="479"/>
    </location>
</feature>
<gene>
    <name evidence="3" type="ORF">GCM10009864_31510</name>
</gene>
<keyword evidence="2" id="KW-0472">Membrane</keyword>
<evidence type="ECO:0008006" key="5">
    <source>
        <dbReference type="Google" id="ProtNLM"/>
    </source>
</evidence>
<dbReference type="RefSeq" id="WP_425585405.1">
    <property type="nucleotide sequence ID" value="NZ_BAAARK010000008.1"/>
</dbReference>
<proteinExistence type="predicted"/>
<feature type="transmembrane region" description="Helical" evidence="2">
    <location>
        <begin position="58"/>
        <end position="78"/>
    </location>
</feature>
<feature type="region of interest" description="Disordered" evidence="1">
    <location>
        <begin position="1"/>
        <end position="32"/>
    </location>
</feature>
<reference evidence="3 4" key="1">
    <citation type="journal article" date="2019" name="Int. J. Syst. Evol. Microbiol.">
        <title>The Global Catalogue of Microorganisms (GCM) 10K type strain sequencing project: providing services to taxonomists for standard genome sequencing and annotation.</title>
        <authorList>
            <consortium name="The Broad Institute Genomics Platform"/>
            <consortium name="The Broad Institute Genome Sequencing Center for Infectious Disease"/>
            <person name="Wu L."/>
            <person name="Ma J."/>
        </authorList>
    </citation>
    <scope>NUCLEOTIDE SEQUENCE [LARGE SCALE GENOMIC DNA]</scope>
    <source>
        <strain evidence="3 4">JCM 16374</strain>
    </source>
</reference>
<feature type="compositionally biased region" description="Low complexity" evidence="1">
    <location>
        <begin position="1"/>
        <end position="30"/>
    </location>
</feature>
<protein>
    <recommendedName>
        <fullName evidence="5">Secreted protein</fullName>
    </recommendedName>
</protein>
<keyword evidence="4" id="KW-1185">Reference proteome</keyword>
<keyword evidence="2" id="KW-1133">Transmembrane helix</keyword>
<evidence type="ECO:0000313" key="4">
    <source>
        <dbReference type="Proteomes" id="UP001500994"/>
    </source>
</evidence>
<name>A0ABN3RVC1_9ACTN</name>
<comment type="caution">
    <text evidence="3">The sequence shown here is derived from an EMBL/GenBank/DDBJ whole genome shotgun (WGS) entry which is preliminary data.</text>
</comment>
<dbReference type="Proteomes" id="UP001500994">
    <property type="component" value="Unassembled WGS sequence"/>
</dbReference>
<organism evidence="3 4">
    <name type="scientific">Streptomyces lunalinharesii</name>
    <dbReference type="NCBI Taxonomy" id="333384"/>
    <lineage>
        <taxon>Bacteria</taxon>
        <taxon>Bacillati</taxon>
        <taxon>Actinomycetota</taxon>
        <taxon>Actinomycetes</taxon>
        <taxon>Kitasatosporales</taxon>
        <taxon>Streptomycetaceae</taxon>
        <taxon>Streptomyces</taxon>
    </lineage>
</organism>